<evidence type="ECO:0000256" key="1">
    <source>
        <dbReference type="ARBA" id="ARBA00001927"/>
    </source>
</evidence>
<dbReference type="InterPro" id="IPR001080">
    <property type="entry name" value="3Fe4S_ferredoxin"/>
</dbReference>
<evidence type="ECO:0000259" key="9">
    <source>
        <dbReference type="PROSITE" id="PS51379"/>
    </source>
</evidence>
<dbReference type="Gene3D" id="3.30.70.20">
    <property type="match status" value="1"/>
</dbReference>
<evidence type="ECO:0000256" key="4">
    <source>
        <dbReference type="ARBA" id="ARBA00022982"/>
    </source>
</evidence>
<proteinExistence type="predicted"/>
<keyword evidence="2 8" id="KW-0813">Transport</keyword>
<evidence type="ECO:0000256" key="6">
    <source>
        <dbReference type="ARBA" id="ARBA00023014"/>
    </source>
</evidence>
<dbReference type="PRINTS" id="PR00352">
    <property type="entry name" value="3FE4SFRDOXIN"/>
</dbReference>
<evidence type="ECO:0000256" key="7">
    <source>
        <dbReference type="ARBA" id="ARBA00023291"/>
    </source>
</evidence>
<dbReference type="GO" id="GO:0009055">
    <property type="term" value="F:electron transfer activity"/>
    <property type="evidence" value="ECO:0007669"/>
    <property type="project" value="UniProtKB-UniRule"/>
</dbReference>
<reference evidence="10 11" key="1">
    <citation type="submission" date="2014-05" db="EMBL/GenBank/DDBJ databases">
        <title>Draft genome sequence of Amycolatopsis rifamycinica DSM 46095.</title>
        <authorList>
            <person name="Lal R."/>
            <person name="Saxena A."/>
            <person name="Kumari R."/>
            <person name="Mukherjee U."/>
            <person name="Singh P."/>
            <person name="Sangwan N."/>
            <person name="Mahato N.K."/>
        </authorList>
    </citation>
    <scope>NUCLEOTIDE SEQUENCE [LARGE SCALE GENOMIC DNA]</scope>
    <source>
        <strain evidence="10 11">DSM 46095</strain>
    </source>
</reference>
<keyword evidence="5 8" id="KW-0408">Iron</keyword>
<evidence type="ECO:0000313" key="11">
    <source>
        <dbReference type="Proteomes" id="UP000027345"/>
    </source>
</evidence>
<organism evidence="10 11">
    <name type="scientific">Amycolatopsis rifamycinica</name>
    <dbReference type="NCBI Taxonomy" id="287986"/>
    <lineage>
        <taxon>Bacteria</taxon>
        <taxon>Bacillati</taxon>
        <taxon>Actinomycetota</taxon>
        <taxon>Actinomycetes</taxon>
        <taxon>Pseudonocardiales</taxon>
        <taxon>Pseudonocardiaceae</taxon>
        <taxon>Amycolatopsis</taxon>
    </lineage>
</organism>
<dbReference type="SUPFAM" id="SSF54862">
    <property type="entry name" value="4Fe-4S ferredoxins"/>
    <property type="match status" value="1"/>
</dbReference>
<dbReference type="PANTHER" id="PTHR36923">
    <property type="entry name" value="FERREDOXIN"/>
    <property type="match status" value="1"/>
</dbReference>
<dbReference type="EMBL" id="JMQI01000027">
    <property type="protein sequence ID" value="KDN21544.1"/>
    <property type="molecule type" value="Genomic_DNA"/>
</dbReference>
<protein>
    <recommendedName>
        <fullName evidence="8">Ferredoxin</fullName>
    </recommendedName>
</protein>
<dbReference type="Pfam" id="PF13459">
    <property type="entry name" value="Fer4_15"/>
    <property type="match status" value="1"/>
</dbReference>
<keyword evidence="11" id="KW-1185">Reference proteome</keyword>
<comment type="caution">
    <text evidence="10">The sequence shown here is derived from an EMBL/GenBank/DDBJ whole genome shotgun (WGS) entry which is preliminary data.</text>
</comment>
<evidence type="ECO:0000256" key="5">
    <source>
        <dbReference type="ARBA" id="ARBA00023004"/>
    </source>
</evidence>
<dbReference type="PANTHER" id="PTHR36923:SF3">
    <property type="entry name" value="FERREDOXIN"/>
    <property type="match status" value="1"/>
</dbReference>
<accession>A0A066UBP3</accession>
<keyword evidence="3 8" id="KW-0479">Metal-binding</keyword>
<dbReference type="GO" id="GO:0051538">
    <property type="term" value="F:3 iron, 4 sulfur cluster binding"/>
    <property type="evidence" value="ECO:0007669"/>
    <property type="project" value="UniProtKB-KW"/>
</dbReference>
<dbReference type="GO" id="GO:0005506">
    <property type="term" value="F:iron ion binding"/>
    <property type="evidence" value="ECO:0007669"/>
    <property type="project" value="UniProtKB-UniRule"/>
</dbReference>
<evidence type="ECO:0000256" key="2">
    <source>
        <dbReference type="ARBA" id="ARBA00022448"/>
    </source>
</evidence>
<dbReference type="eggNOG" id="COG1141">
    <property type="taxonomic scope" value="Bacteria"/>
</dbReference>
<sequence>MRISADYDRCEGHGVCAEQAPAVFELDDDAELVHHFEGGTIPPEHVAAARTAVTSCPVAALRELT</sequence>
<feature type="domain" description="4Fe-4S ferredoxin-type" evidence="9">
    <location>
        <begin position="1"/>
        <end position="29"/>
    </location>
</feature>
<comment type="function">
    <text evidence="8">Ferredoxins are iron-sulfur proteins that transfer electrons in a wide variety of metabolic reactions.</text>
</comment>
<dbReference type="OrthoDB" id="3215002at2"/>
<evidence type="ECO:0000256" key="3">
    <source>
        <dbReference type="ARBA" id="ARBA00022723"/>
    </source>
</evidence>
<dbReference type="STRING" id="287986.DV20_13770"/>
<dbReference type="InterPro" id="IPR051269">
    <property type="entry name" value="Fe-S_cluster_ET"/>
</dbReference>
<name>A0A066UBP3_9PSEU</name>
<dbReference type="Proteomes" id="UP000027345">
    <property type="component" value="Unassembled WGS sequence"/>
</dbReference>
<dbReference type="PROSITE" id="PS51379">
    <property type="entry name" value="4FE4S_FER_2"/>
    <property type="match status" value="1"/>
</dbReference>
<dbReference type="RefSeq" id="WP_043780064.1">
    <property type="nucleotide sequence ID" value="NZ_JMQI01000027.1"/>
</dbReference>
<dbReference type="AlphaFoldDB" id="A0A066UBP3"/>
<evidence type="ECO:0000313" key="10">
    <source>
        <dbReference type="EMBL" id="KDN21544.1"/>
    </source>
</evidence>
<keyword evidence="7" id="KW-0003">3Fe-4S</keyword>
<evidence type="ECO:0000256" key="8">
    <source>
        <dbReference type="RuleBase" id="RU368020"/>
    </source>
</evidence>
<comment type="cofactor">
    <cofactor evidence="1">
        <name>[3Fe-4S] cluster</name>
        <dbReference type="ChEBI" id="CHEBI:21137"/>
    </cofactor>
</comment>
<keyword evidence="4 8" id="KW-0249">Electron transport</keyword>
<gene>
    <name evidence="10" type="ORF">DV20_13770</name>
</gene>
<keyword evidence="6 8" id="KW-0411">Iron-sulfur</keyword>
<dbReference type="InterPro" id="IPR017896">
    <property type="entry name" value="4Fe4S_Fe-S-bd"/>
</dbReference>